<feature type="compositionally biased region" description="Polar residues" evidence="1">
    <location>
        <begin position="62"/>
        <end position="71"/>
    </location>
</feature>
<keyword evidence="4" id="KW-1185">Reference proteome</keyword>
<organism evidence="3 4">
    <name type="scientific">Acrocarpospora phusangensis</name>
    <dbReference type="NCBI Taxonomy" id="1070424"/>
    <lineage>
        <taxon>Bacteria</taxon>
        <taxon>Bacillati</taxon>
        <taxon>Actinomycetota</taxon>
        <taxon>Actinomycetes</taxon>
        <taxon>Streptosporangiales</taxon>
        <taxon>Streptosporangiaceae</taxon>
        <taxon>Acrocarpospora</taxon>
    </lineage>
</organism>
<accession>A0A919Q7A5</accession>
<keyword evidence="2" id="KW-0472">Membrane</keyword>
<comment type="caution">
    <text evidence="3">The sequence shown here is derived from an EMBL/GenBank/DDBJ whole genome shotgun (WGS) entry which is preliminary data.</text>
</comment>
<dbReference type="EMBL" id="BOOA01000011">
    <property type="protein sequence ID" value="GIH23632.1"/>
    <property type="molecule type" value="Genomic_DNA"/>
</dbReference>
<sequence length="71" mass="7533">MLILVTAATLLIAYFVPLFAITLGVFLAADVLLERRRTTRQEPALPTTLDQSASAPPAEDTVQVTSGSTTS</sequence>
<keyword evidence="2" id="KW-0812">Transmembrane</keyword>
<feature type="region of interest" description="Disordered" evidence="1">
    <location>
        <begin position="40"/>
        <end position="71"/>
    </location>
</feature>
<evidence type="ECO:0000256" key="1">
    <source>
        <dbReference type="SAM" id="MobiDB-lite"/>
    </source>
</evidence>
<evidence type="ECO:0000313" key="3">
    <source>
        <dbReference type="EMBL" id="GIH23632.1"/>
    </source>
</evidence>
<name>A0A919Q7A5_9ACTN</name>
<feature type="transmembrane region" description="Helical" evidence="2">
    <location>
        <begin position="12"/>
        <end position="33"/>
    </location>
</feature>
<reference evidence="3" key="1">
    <citation type="submission" date="2021-01" db="EMBL/GenBank/DDBJ databases">
        <title>Whole genome shotgun sequence of Acrocarpospora phusangensis NBRC 108782.</title>
        <authorList>
            <person name="Komaki H."/>
            <person name="Tamura T."/>
        </authorList>
    </citation>
    <scope>NUCLEOTIDE SEQUENCE</scope>
    <source>
        <strain evidence="3">NBRC 108782</strain>
    </source>
</reference>
<dbReference type="AlphaFoldDB" id="A0A919Q7A5"/>
<keyword evidence="2" id="KW-1133">Transmembrane helix</keyword>
<dbReference type="RefSeq" id="WP_204040416.1">
    <property type="nucleotide sequence ID" value="NZ_BOOA01000011.1"/>
</dbReference>
<evidence type="ECO:0000313" key="4">
    <source>
        <dbReference type="Proteomes" id="UP000640052"/>
    </source>
</evidence>
<protein>
    <submittedName>
        <fullName evidence="3">Uncharacterized protein</fullName>
    </submittedName>
</protein>
<gene>
    <name evidence="3" type="ORF">Aph01nite_19420</name>
</gene>
<evidence type="ECO:0000256" key="2">
    <source>
        <dbReference type="SAM" id="Phobius"/>
    </source>
</evidence>
<dbReference type="Proteomes" id="UP000640052">
    <property type="component" value="Unassembled WGS sequence"/>
</dbReference>
<proteinExistence type="predicted"/>